<keyword evidence="3" id="KW-1185">Reference proteome</keyword>
<proteinExistence type="predicted"/>
<feature type="compositionally biased region" description="Basic and acidic residues" evidence="1">
    <location>
        <begin position="74"/>
        <end position="83"/>
    </location>
</feature>
<sequence length="83" mass="9108">KKKLDNARERLEKAAAFRQFEGVSTQCDLFESSLRESAVQIFPLSALSSANTTSARPKSPHRHTNGDLMASAGGREKEEESVT</sequence>
<organism evidence="2 3">
    <name type="scientific">Batillaria attramentaria</name>
    <dbReference type="NCBI Taxonomy" id="370345"/>
    <lineage>
        <taxon>Eukaryota</taxon>
        <taxon>Metazoa</taxon>
        <taxon>Spiralia</taxon>
        <taxon>Lophotrochozoa</taxon>
        <taxon>Mollusca</taxon>
        <taxon>Gastropoda</taxon>
        <taxon>Caenogastropoda</taxon>
        <taxon>Sorbeoconcha</taxon>
        <taxon>Cerithioidea</taxon>
        <taxon>Batillariidae</taxon>
        <taxon>Batillaria</taxon>
    </lineage>
</organism>
<feature type="region of interest" description="Disordered" evidence="1">
    <location>
        <begin position="45"/>
        <end position="83"/>
    </location>
</feature>
<gene>
    <name evidence="2" type="ORF">BaRGS_00028846</name>
</gene>
<feature type="compositionally biased region" description="Low complexity" evidence="1">
    <location>
        <begin position="45"/>
        <end position="55"/>
    </location>
</feature>
<name>A0ABD0JZE5_9CAEN</name>
<evidence type="ECO:0000256" key="1">
    <source>
        <dbReference type="SAM" id="MobiDB-lite"/>
    </source>
</evidence>
<evidence type="ECO:0000313" key="3">
    <source>
        <dbReference type="Proteomes" id="UP001519460"/>
    </source>
</evidence>
<reference evidence="2 3" key="1">
    <citation type="journal article" date="2023" name="Sci. Data">
        <title>Genome assembly of the Korean intertidal mud-creeper Batillaria attramentaria.</title>
        <authorList>
            <person name="Patra A.K."/>
            <person name="Ho P.T."/>
            <person name="Jun S."/>
            <person name="Lee S.J."/>
            <person name="Kim Y."/>
            <person name="Won Y.J."/>
        </authorList>
    </citation>
    <scope>NUCLEOTIDE SEQUENCE [LARGE SCALE GENOMIC DNA]</scope>
    <source>
        <strain evidence="2">Wonlab-2016</strain>
    </source>
</reference>
<accession>A0ABD0JZE5</accession>
<feature type="non-terminal residue" evidence="2">
    <location>
        <position position="1"/>
    </location>
</feature>
<dbReference type="AlphaFoldDB" id="A0ABD0JZE5"/>
<evidence type="ECO:0000313" key="2">
    <source>
        <dbReference type="EMBL" id="KAK7479938.1"/>
    </source>
</evidence>
<protein>
    <submittedName>
        <fullName evidence="2">Uncharacterized protein</fullName>
    </submittedName>
</protein>
<dbReference type="EMBL" id="JACVVK020000292">
    <property type="protein sequence ID" value="KAK7479938.1"/>
    <property type="molecule type" value="Genomic_DNA"/>
</dbReference>
<comment type="caution">
    <text evidence="2">The sequence shown here is derived from an EMBL/GenBank/DDBJ whole genome shotgun (WGS) entry which is preliminary data.</text>
</comment>
<dbReference type="Proteomes" id="UP001519460">
    <property type="component" value="Unassembled WGS sequence"/>
</dbReference>